<feature type="transmembrane region" description="Helical" evidence="13">
    <location>
        <begin position="270"/>
        <end position="289"/>
    </location>
</feature>
<dbReference type="PIRSF" id="PIRSF006247">
    <property type="entry name" value="TrkH"/>
    <property type="match status" value="1"/>
</dbReference>
<keyword evidence="6" id="KW-0633">Potassium transport</keyword>
<evidence type="ECO:0000256" key="1">
    <source>
        <dbReference type="ARBA" id="ARBA00004429"/>
    </source>
</evidence>
<feature type="binding site" evidence="12">
    <location>
        <position position="219"/>
    </location>
    <ligand>
        <name>K(+)</name>
        <dbReference type="ChEBI" id="CHEBI:29103"/>
    </ligand>
</feature>
<dbReference type="RefSeq" id="WP_031574861.1">
    <property type="nucleotide sequence ID" value="NZ_FNDZ01000003.1"/>
</dbReference>
<dbReference type="Pfam" id="PF02386">
    <property type="entry name" value="TrkH"/>
    <property type="match status" value="1"/>
</dbReference>
<evidence type="ECO:0000256" key="3">
    <source>
        <dbReference type="ARBA" id="ARBA00022448"/>
    </source>
</evidence>
<feature type="transmembrane region" description="Helical" evidence="13">
    <location>
        <begin position="181"/>
        <end position="214"/>
    </location>
</feature>
<evidence type="ECO:0000256" key="2">
    <source>
        <dbReference type="ARBA" id="ARBA00009137"/>
    </source>
</evidence>
<keyword evidence="8 12" id="KW-0630">Potassium</keyword>
<keyword evidence="12" id="KW-0479">Metal-binding</keyword>
<keyword evidence="7 13" id="KW-0812">Transmembrane</keyword>
<sequence>MNYGIVIKVLGIILLIEALLMSPSIFISYAYGGDAHHPFIWTIVVMVILGILMAKLRRKNDHHIRAKDGIVIVALGWVMISLFGAIPLWTSGSVPTYIDGVFEIVSGFTTTGASVIANVDGLDKGVLFWRSMTHWIGGMGILVFTLALLPALGVGSLQIFKAESPGPVAGKIVPRMKDTARVLYVSYILLTVLQVIFLLFGGVNLLEAFVITFGTVGTGGFGPRNDSLASYSPYVQVVTGIFMVMSGVNFSLYFLFFRKKYKEFLEDRELRLYLFFVGSSVVMIAWNLFMTFGGDALVRLRESFFQVSSIMTTTGYSTVDFDLWPSFSKLILFFLMFVGGSAGSTAGGMKVIRIMIVLKLIKREVSKIFHPRALIPIKVGGKIVSNEIIARINSFTAIHLLIFVIGSLVVSLEGGNMESSMSAVAATLNNIGPGFGAVGPTVTFGHYSAFTKVFLSLVMLLGRLEHFTIIALLVPKSWTKES</sequence>
<feature type="binding site" evidence="12">
    <location>
        <position position="314"/>
    </location>
    <ligand>
        <name>K(+)</name>
        <dbReference type="ChEBI" id="CHEBI:29103"/>
    </ligand>
</feature>
<dbReference type="EMBL" id="FNDZ01000003">
    <property type="protein sequence ID" value="SDI63691.1"/>
    <property type="molecule type" value="Genomic_DNA"/>
</dbReference>
<evidence type="ECO:0000256" key="8">
    <source>
        <dbReference type="ARBA" id="ARBA00022958"/>
    </source>
</evidence>
<evidence type="ECO:0000313" key="14">
    <source>
        <dbReference type="EMBL" id="SDI63691.1"/>
    </source>
</evidence>
<feature type="transmembrane region" description="Helical" evidence="13">
    <location>
        <begin position="234"/>
        <end position="258"/>
    </location>
</feature>
<dbReference type="AlphaFoldDB" id="A0A1G8M6Z8"/>
<feature type="binding site" evidence="12">
    <location>
        <position position="111"/>
    </location>
    <ligand>
        <name>K(+)</name>
        <dbReference type="ChEBI" id="CHEBI:29103"/>
    </ligand>
</feature>
<evidence type="ECO:0000256" key="10">
    <source>
        <dbReference type="ARBA" id="ARBA00023065"/>
    </source>
</evidence>
<evidence type="ECO:0000256" key="9">
    <source>
        <dbReference type="ARBA" id="ARBA00022989"/>
    </source>
</evidence>
<dbReference type="PANTHER" id="PTHR32024:SF2">
    <property type="entry name" value="TRK SYSTEM POTASSIUM UPTAKE PROTEIN TRKG-RELATED"/>
    <property type="match status" value="1"/>
</dbReference>
<name>A0A1G8M6Z8_9CLOT</name>
<dbReference type="PANTHER" id="PTHR32024">
    <property type="entry name" value="TRK SYSTEM POTASSIUM UPTAKE PROTEIN TRKG-RELATED"/>
    <property type="match status" value="1"/>
</dbReference>
<keyword evidence="5" id="KW-0997">Cell inner membrane</keyword>
<evidence type="ECO:0000313" key="15">
    <source>
        <dbReference type="Proteomes" id="UP000183255"/>
    </source>
</evidence>
<feature type="transmembrane region" description="Helical" evidence="13">
    <location>
        <begin position="392"/>
        <end position="412"/>
    </location>
</feature>
<feature type="binding site" evidence="12">
    <location>
        <position position="110"/>
    </location>
    <ligand>
        <name>K(+)</name>
        <dbReference type="ChEBI" id="CHEBI:29103"/>
    </ligand>
</feature>
<comment type="similarity">
    <text evidence="2">Belongs to the TrkH potassium transport family.</text>
</comment>
<evidence type="ECO:0000256" key="13">
    <source>
        <dbReference type="SAM" id="Phobius"/>
    </source>
</evidence>
<dbReference type="Proteomes" id="UP000183255">
    <property type="component" value="Unassembled WGS sequence"/>
</dbReference>
<comment type="subcellular location">
    <subcellularLocation>
        <location evidence="1">Cell inner membrane</location>
        <topology evidence="1">Multi-pass membrane protein</topology>
    </subcellularLocation>
</comment>
<feature type="transmembrane region" description="Helical" evidence="13">
    <location>
        <begin position="135"/>
        <end position="160"/>
    </location>
</feature>
<evidence type="ECO:0000256" key="11">
    <source>
        <dbReference type="ARBA" id="ARBA00023136"/>
    </source>
</evidence>
<keyword evidence="11 13" id="KW-0472">Membrane</keyword>
<feature type="transmembrane region" description="Helical" evidence="13">
    <location>
        <begin position="38"/>
        <end position="57"/>
    </location>
</feature>
<protein>
    <submittedName>
        <fullName evidence="14">Trk system potassium uptake protein TrkH</fullName>
    </submittedName>
</protein>
<dbReference type="GO" id="GO:0015379">
    <property type="term" value="F:potassium:chloride symporter activity"/>
    <property type="evidence" value="ECO:0007669"/>
    <property type="project" value="InterPro"/>
</dbReference>
<feature type="transmembrane region" description="Helical" evidence="13">
    <location>
        <begin position="330"/>
        <end position="352"/>
    </location>
</feature>
<feature type="transmembrane region" description="Helical" evidence="13">
    <location>
        <begin position="69"/>
        <end position="89"/>
    </location>
</feature>
<feature type="binding site" evidence="12">
    <location>
        <position position="430"/>
    </location>
    <ligand>
        <name>K(+)</name>
        <dbReference type="ChEBI" id="CHEBI:29103"/>
    </ligand>
</feature>
<dbReference type="InterPro" id="IPR003445">
    <property type="entry name" value="Cat_transpt"/>
</dbReference>
<keyword evidence="3" id="KW-0813">Transport</keyword>
<evidence type="ECO:0000256" key="6">
    <source>
        <dbReference type="ARBA" id="ARBA00022538"/>
    </source>
</evidence>
<dbReference type="GO" id="GO:0005886">
    <property type="term" value="C:plasma membrane"/>
    <property type="evidence" value="ECO:0007669"/>
    <property type="project" value="UniProtKB-SubCell"/>
</dbReference>
<reference evidence="14 15" key="1">
    <citation type="submission" date="2016-10" db="EMBL/GenBank/DDBJ databases">
        <authorList>
            <person name="de Groot N.N."/>
        </authorList>
    </citation>
    <scope>NUCLEOTIDE SEQUENCE [LARGE SCALE GENOMIC DNA]</scope>
    <source>
        <strain evidence="14 15">CGMCC 1.5058</strain>
    </source>
</reference>
<evidence type="ECO:0000256" key="4">
    <source>
        <dbReference type="ARBA" id="ARBA00022475"/>
    </source>
</evidence>
<evidence type="ECO:0000256" key="12">
    <source>
        <dbReference type="PIRSR" id="PIRSR006247-1"/>
    </source>
</evidence>
<gene>
    <name evidence="14" type="ORF">SAMN05421804_103302</name>
</gene>
<accession>A0A1G8M6Z8</accession>
<feature type="transmembrane region" description="Helical" evidence="13">
    <location>
        <begin position="12"/>
        <end position="32"/>
    </location>
</feature>
<feature type="binding site" evidence="12">
    <location>
        <position position="313"/>
    </location>
    <ligand>
        <name>K(+)</name>
        <dbReference type="ChEBI" id="CHEBI:29103"/>
    </ligand>
</feature>
<evidence type="ECO:0000256" key="7">
    <source>
        <dbReference type="ARBA" id="ARBA00022692"/>
    </source>
</evidence>
<feature type="transmembrane region" description="Helical" evidence="13">
    <location>
        <begin position="453"/>
        <end position="474"/>
    </location>
</feature>
<keyword evidence="9 13" id="KW-1133">Transmembrane helix</keyword>
<keyword evidence="10" id="KW-0406">Ion transport</keyword>
<evidence type="ECO:0000256" key="5">
    <source>
        <dbReference type="ARBA" id="ARBA00022519"/>
    </source>
</evidence>
<proteinExistence type="inferred from homology"/>
<dbReference type="GO" id="GO:0046872">
    <property type="term" value="F:metal ion binding"/>
    <property type="evidence" value="ECO:0007669"/>
    <property type="project" value="UniProtKB-KW"/>
</dbReference>
<organism evidence="14 15">
    <name type="scientific">Proteiniclasticum ruminis</name>
    <dbReference type="NCBI Taxonomy" id="398199"/>
    <lineage>
        <taxon>Bacteria</taxon>
        <taxon>Bacillati</taxon>
        <taxon>Bacillota</taxon>
        <taxon>Clostridia</taxon>
        <taxon>Eubacteriales</taxon>
        <taxon>Clostridiaceae</taxon>
        <taxon>Proteiniclasticum</taxon>
    </lineage>
</organism>
<dbReference type="InterPro" id="IPR004772">
    <property type="entry name" value="TrkH"/>
</dbReference>
<keyword evidence="4" id="KW-1003">Cell membrane</keyword>